<evidence type="ECO:0000256" key="1">
    <source>
        <dbReference type="SAM" id="MobiDB-lite"/>
    </source>
</evidence>
<dbReference type="Proteomes" id="UP001476798">
    <property type="component" value="Unassembled WGS sequence"/>
</dbReference>
<gene>
    <name evidence="2" type="ORF">GOODEAATRI_011340</name>
</gene>
<reference evidence="2 3" key="1">
    <citation type="submission" date="2021-06" db="EMBL/GenBank/DDBJ databases">
        <authorList>
            <person name="Palmer J.M."/>
        </authorList>
    </citation>
    <scope>NUCLEOTIDE SEQUENCE [LARGE SCALE GENOMIC DNA]</scope>
    <source>
        <strain evidence="2 3">GA_2019</strain>
        <tissue evidence="2">Muscle</tissue>
    </source>
</reference>
<evidence type="ECO:0000313" key="2">
    <source>
        <dbReference type="EMBL" id="MEQ2171501.1"/>
    </source>
</evidence>
<keyword evidence="3" id="KW-1185">Reference proteome</keyword>
<feature type="region of interest" description="Disordered" evidence="1">
    <location>
        <begin position="53"/>
        <end position="96"/>
    </location>
</feature>
<organism evidence="2 3">
    <name type="scientific">Goodea atripinnis</name>
    <dbReference type="NCBI Taxonomy" id="208336"/>
    <lineage>
        <taxon>Eukaryota</taxon>
        <taxon>Metazoa</taxon>
        <taxon>Chordata</taxon>
        <taxon>Craniata</taxon>
        <taxon>Vertebrata</taxon>
        <taxon>Euteleostomi</taxon>
        <taxon>Actinopterygii</taxon>
        <taxon>Neopterygii</taxon>
        <taxon>Teleostei</taxon>
        <taxon>Neoteleostei</taxon>
        <taxon>Acanthomorphata</taxon>
        <taxon>Ovalentaria</taxon>
        <taxon>Atherinomorphae</taxon>
        <taxon>Cyprinodontiformes</taxon>
        <taxon>Goodeidae</taxon>
        <taxon>Goodea</taxon>
    </lineage>
</organism>
<evidence type="ECO:0000313" key="3">
    <source>
        <dbReference type="Proteomes" id="UP001476798"/>
    </source>
</evidence>
<protein>
    <submittedName>
        <fullName evidence="2">Uncharacterized protein</fullName>
    </submittedName>
</protein>
<dbReference type="EMBL" id="JAHRIO010040673">
    <property type="protein sequence ID" value="MEQ2171501.1"/>
    <property type="molecule type" value="Genomic_DNA"/>
</dbReference>
<feature type="compositionally biased region" description="Polar residues" evidence="1">
    <location>
        <begin position="82"/>
        <end position="93"/>
    </location>
</feature>
<accession>A0ABV0NJE4</accession>
<comment type="caution">
    <text evidence="2">The sequence shown here is derived from an EMBL/GenBank/DDBJ whole genome shotgun (WGS) entry which is preliminary data.</text>
</comment>
<proteinExistence type="predicted"/>
<sequence>MDISGLTLLLSATVFIATILLAIVCLDCRNKSPLAQILLIVVLNGDSDPIRQQRRVGSKAADTAPSSSLPSLLHSGAKRTRSNAGQNPSLKTTTEPHHLINSKHETGKFPNQEPSSQRLHPATLTMMTTGWIRNLVKDWTNPTSTQNQLHTGPDSLWK</sequence>
<feature type="compositionally biased region" description="Low complexity" evidence="1">
    <location>
        <begin position="65"/>
        <end position="75"/>
    </location>
</feature>
<name>A0ABV0NJE4_9TELE</name>